<keyword evidence="4" id="KW-0564">Palmitate</keyword>
<evidence type="ECO:0000313" key="8">
    <source>
        <dbReference type="Proteomes" id="UP000282311"/>
    </source>
</evidence>
<dbReference type="PANTHER" id="PTHR43649:SF33">
    <property type="entry name" value="POLYGALACTURONAN_RHAMNOGALACTURONAN-BINDING PROTEIN YTCQ"/>
    <property type="match status" value="1"/>
</dbReference>
<keyword evidence="2" id="KW-0732">Signal</keyword>
<dbReference type="EMBL" id="RBAH01000011">
    <property type="protein sequence ID" value="RKN83747.1"/>
    <property type="molecule type" value="Genomic_DNA"/>
</dbReference>
<proteinExistence type="predicted"/>
<evidence type="ECO:0000256" key="3">
    <source>
        <dbReference type="ARBA" id="ARBA00023136"/>
    </source>
</evidence>
<organism evidence="7 8">
    <name type="scientific">Paenibacillus ginsengarvi</name>
    <dbReference type="NCBI Taxonomy" id="400777"/>
    <lineage>
        <taxon>Bacteria</taxon>
        <taxon>Bacillati</taxon>
        <taxon>Bacillota</taxon>
        <taxon>Bacilli</taxon>
        <taxon>Bacillales</taxon>
        <taxon>Paenibacillaceae</taxon>
        <taxon>Paenibacillus</taxon>
    </lineage>
</organism>
<evidence type="ECO:0000256" key="2">
    <source>
        <dbReference type="ARBA" id="ARBA00022729"/>
    </source>
</evidence>
<evidence type="ECO:0000256" key="4">
    <source>
        <dbReference type="ARBA" id="ARBA00023139"/>
    </source>
</evidence>
<protein>
    <submittedName>
        <fullName evidence="7">Extracellular solute-binding protein</fullName>
    </submittedName>
</protein>
<dbReference type="InterPro" id="IPR050490">
    <property type="entry name" value="Bact_solute-bd_prot1"/>
</dbReference>
<keyword evidence="1" id="KW-1003">Cell membrane</keyword>
<keyword evidence="8" id="KW-1185">Reference proteome</keyword>
<dbReference type="Proteomes" id="UP000282311">
    <property type="component" value="Unassembled WGS sequence"/>
</dbReference>
<accession>A0A3B0CHF3</accession>
<evidence type="ECO:0000313" key="7">
    <source>
        <dbReference type="EMBL" id="RKN83747.1"/>
    </source>
</evidence>
<keyword evidence="5" id="KW-0449">Lipoprotein</keyword>
<name>A0A3B0CHF3_9BACL</name>
<sequence length="449" mass="49545">MMRLYLLQCHTGESKVKKNRYTPLLAAIALLVVAAGCGGKTPAAEPPQGASAGTEKQAPPPPPEPVKLTLYMQNAFPIQDLIVEAVRKKYPHITLEPLLRQKGQLPEDLVAAGTFPDLIYNSTPWYAEYINLNVLQDLSGLVKSSGFDVSKLDPLAMDAIRMWGDKGELYALPIYRNFAVMYYNKDLFDKFGVPYPKDGMTWKDAASLAGKLSRTDGGVVYKGLDASDSYSAMSQLTVPFVKPDGKANLQDEKFGIALDNLKTIYTIPGNSRGNNMTDFYKGTLAMSTFWNVLGNFEDYHKKGVALNWDMVTMPTYEQAPGRSYQVDSHNMSISSLSKHKEAAFQVIAYLTSKEVQMEISKNGYVSSLVDPEPQKAFGANLESLKGKNVAAIFKLQSAPMYKVNAYDSLVRAELAKALTEVLAGSKDINSALRDANDRADKQLEMQKKK</sequence>
<dbReference type="InterPro" id="IPR006059">
    <property type="entry name" value="SBP"/>
</dbReference>
<gene>
    <name evidence="7" type="ORF">D7M11_16245</name>
</gene>
<dbReference type="AlphaFoldDB" id="A0A3B0CHF3"/>
<reference evidence="7 8" key="1">
    <citation type="journal article" date="2007" name="Int. J. Syst. Evol. Microbiol.">
        <title>Paenibacillus ginsengarvi sp. nov., isolated from soil from ginseng cultivation.</title>
        <authorList>
            <person name="Yoon M.H."/>
            <person name="Ten L.N."/>
            <person name="Im W.T."/>
        </authorList>
    </citation>
    <scope>NUCLEOTIDE SEQUENCE [LARGE SCALE GENOMIC DNA]</scope>
    <source>
        <strain evidence="7 8">KCTC 13059</strain>
    </source>
</reference>
<evidence type="ECO:0000256" key="1">
    <source>
        <dbReference type="ARBA" id="ARBA00022475"/>
    </source>
</evidence>
<dbReference type="SUPFAM" id="SSF53850">
    <property type="entry name" value="Periplasmic binding protein-like II"/>
    <property type="match status" value="1"/>
</dbReference>
<keyword evidence="3" id="KW-0472">Membrane</keyword>
<evidence type="ECO:0000256" key="6">
    <source>
        <dbReference type="SAM" id="MobiDB-lite"/>
    </source>
</evidence>
<evidence type="ECO:0000256" key="5">
    <source>
        <dbReference type="ARBA" id="ARBA00023288"/>
    </source>
</evidence>
<dbReference type="Gene3D" id="3.40.190.10">
    <property type="entry name" value="Periplasmic binding protein-like II"/>
    <property type="match status" value="1"/>
</dbReference>
<dbReference type="Pfam" id="PF01547">
    <property type="entry name" value="SBP_bac_1"/>
    <property type="match status" value="1"/>
</dbReference>
<comment type="caution">
    <text evidence="7">The sequence shown here is derived from an EMBL/GenBank/DDBJ whole genome shotgun (WGS) entry which is preliminary data.</text>
</comment>
<dbReference type="PANTHER" id="PTHR43649">
    <property type="entry name" value="ARABINOSE-BINDING PROTEIN-RELATED"/>
    <property type="match status" value="1"/>
</dbReference>
<feature type="region of interest" description="Disordered" evidence="6">
    <location>
        <begin position="42"/>
        <end position="64"/>
    </location>
</feature>